<feature type="transmembrane region" description="Helical" evidence="1">
    <location>
        <begin position="7"/>
        <end position="24"/>
    </location>
</feature>
<keyword evidence="3" id="KW-1185">Reference proteome</keyword>
<feature type="transmembrane region" description="Helical" evidence="1">
    <location>
        <begin position="36"/>
        <end position="56"/>
    </location>
</feature>
<dbReference type="Proteomes" id="UP001589590">
    <property type="component" value="Unassembled WGS sequence"/>
</dbReference>
<organism evidence="2 3">
    <name type="scientific">Algibacter miyuki</name>
    <dbReference type="NCBI Taxonomy" id="1306933"/>
    <lineage>
        <taxon>Bacteria</taxon>
        <taxon>Pseudomonadati</taxon>
        <taxon>Bacteroidota</taxon>
        <taxon>Flavobacteriia</taxon>
        <taxon>Flavobacteriales</taxon>
        <taxon>Flavobacteriaceae</taxon>
        <taxon>Algibacter</taxon>
    </lineage>
</organism>
<comment type="caution">
    <text evidence="2">The sequence shown here is derived from an EMBL/GenBank/DDBJ whole genome shotgun (WGS) entry which is preliminary data.</text>
</comment>
<gene>
    <name evidence="2" type="ORF">ACFFU1_16690</name>
</gene>
<protein>
    <recommendedName>
        <fullName evidence="4">ATP synthase F0 sector subunit C</fullName>
    </recommendedName>
</protein>
<evidence type="ECO:0000256" key="1">
    <source>
        <dbReference type="SAM" id="Phobius"/>
    </source>
</evidence>
<keyword evidence="1" id="KW-0472">Membrane</keyword>
<evidence type="ECO:0000313" key="3">
    <source>
        <dbReference type="Proteomes" id="UP001589590"/>
    </source>
</evidence>
<evidence type="ECO:0000313" key="2">
    <source>
        <dbReference type="EMBL" id="MFB9106548.1"/>
    </source>
</evidence>
<name>A0ABV5H3U0_9FLAO</name>
<dbReference type="RefSeq" id="WP_290270612.1">
    <property type="nucleotide sequence ID" value="NZ_JAUFQP010000010.1"/>
</dbReference>
<reference evidence="2 3" key="1">
    <citation type="submission" date="2024-09" db="EMBL/GenBank/DDBJ databases">
        <authorList>
            <person name="Sun Q."/>
            <person name="Mori K."/>
        </authorList>
    </citation>
    <scope>NUCLEOTIDE SEQUENCE [LARGE SCALE GENOMIC DNA]</scope>
    <source>
        <strain evidence="2 3">CECT 8300</strain>
    </source>
</reference>
<evidence type="ECO:0008006" key="4">
    <source>
        <dbReference type="Google" id="ProtNLM"/>
    </source>
</evidence>
<keyword evidence="1" id="KW-0812">Transmembrane</keyword>
<keyword evidence="1" id="KW-1133">Transmembrane helix</keyword>
<accession>A0ABV5H3U0</accession>
<sequence length="62" mass="7216">MKKYKKTGIILSFIVMFILGVFFEKKQDLISTEMQATPKILILSLIFVILLVLCFFDEKEKA</sequence>
<proteinExistence type="predicted"/>
<dbReference type="EMBL" id="JBHMFA010000017">
    <property type="protein sequence ID" value="MFB9106548.1"/>
    <property type="molecule type" value="Genomic_DNA"/>
</dbReference>